<reference evidence="3" key="2">
    <citation type="journal article" date="2007" name="PLoS Biol.">
        <title>Survey sequencing and comparative analysis of the elephant shark (Callorhinchus milii) genome.</title>
        <authorList>
            <person name="Venkatesh B."/>
            <person name="Kirkness E.F."/>
            <person name="Loh Y.H."/>
            <person name="Halpern A.L."/>
            <person name="Lee A.P."/>
            <person name="Johnson J."/>
            <person name="Dandona N."/>
            <person name="Viswanathan L.D."/>
            <person name="Tay A."/>
            <person name="Venter J.C."/>
            <person name="Strausberg R.L."/>
            <person name="Brenner S."/>
        </authorList>
    </citation>
    <scope>NUCLEOTIDE SEQUENCE [LARGE SCALE GENOMIC DNA]</scope>
</reference>
<keyword evidence="3" id="KW-1185">Reference proteome</keyword>
<feature type="region of interest" description="Disordered" evidence="1">
    <location>
        <begin position="1"/>
        <end position="92"/>
    </location>
</feature>
<accession>A0A4W3H0V7</accession>
<evidence type="ECO:0000313" key="2">
    <source>
        <dbReference type="Ensembl" id="ENSCMIP00000009431.1"/>
    </source>
</evidence>
<dbReference type="GeneTree" id="ENSGT00940000155350"/>
<dbReference type="Ensembl" id="ENSCMIT00000009689.1">
    <property type="protein sequence ID" value="ENSCMIP00000009431.1"/>
    <property type="gene ID" value="ENSCMIG00000005001.1"/>
</dbReference>
<feature type="compositionally biased region" description="Basic and acidic residues" evidence="1">
    <location>
        <begin position="41"/>
        <end position="53"/>
    </location>
</feature>
<dbReference type="Proteomes" id="UP000314986">
    <property type="component" value="Unassembled WGS sequence"/>
</dbReference>
<name>A0A4W3H0V7_CALMI</name>
<sequence>MGAKKAKEEAERKHQERLAQLAVEDAERDMTEKREVRRKKEMLEQMEKTRNEPVNDSDMVDKMFGFLGGSGGLPGQEGKAPTGFEVRPLPRG</sequence>
<evidence type="ECO:0000313" key="3">
    <source>
        <dbReference type="Proteomes" id="UP000314986"/>
    </source>
</evidence>
<proteinExistence type="predicted"/>
<feature type="compositionally biased region" description="Gly residues" evidence="1">
    <location>
        <begin position="66"/>
        <end position="75"/>
    </location>
</feature>
<feature type="compositionally biased region" description="Basic and acidic residues" evidence="1">
    <location>
        <begin position="1"/>
        <end position="17"/>
    </location>
</feature>
<protein>
    <submittedName>
        <fullName evidence="2">Unconventional myosin-VIIa-like</fullName>
    </submittedName>
</protein>
<reference evidence="3" key="3">
    <citation type="journal article" date="2014" name="Nature">
        <title>Elephant shark genome provides unique insights into gnathostome evolution.</title>
        <authorList>
            <consortium name="International Elephant Shark Genome Sequencing Consortium"/>
            <person name="Venkatesh B."/>
            <person name="Lee A.P."/>
            <person name="Ravi V."/>
            <person name="Maurya A.K."/>
            <person name="Lian M.M."/>
            <person name="Swann J.B."/>
            <person name="Ohta Y."/>
            <person name="Flajnik M.F."/>
            <person name="Sutoh Y."/>
            <person name="Kasahara M."/>
            <person name="Hoon S."/>
            <person name="Gangu V."/>
            <person name="Roy S.W."/>
            <person name="Irimia M."/>
            <person name="Korzh V."/>
            <person name="Kondrychyn I."/>
            <person name="Lim Z.W."/>
            <person name="Tay B.H."/>
            <person name="Tohari S."/>
            <person name="Kong K.W."/>
            <person name="Ho S."/>
            <person name="Lorente-Galdos B."/>
            <person name="Quilez J."/>
            <person name="Marques-Bonet T."/>
            <person name="Raney B.J."/>
            <person name="Ingham P.W."/>
            <person name="Tay A."/>
            <person name="Hillier L.W."/>
            <person name="Minx P."/>
            <person name="Boehm T."/>
            <person name="Wilson R.K."/>
            <person name="Brenner S."/>
            <person name="Warren W.C."/>
        </authorList>
    </citation>
    <scope>NUCLEOTIDE SEQUENCE [LARGE SCALE GENOMIC DNA]</scope>
</reference>
<evidence type="ECO:0000256" key="1">
    <source>
        <dbReference type="SAM" id="MobiDB-lite"/>
    </source>
</evidence>
<organism evidence="2 3">
    <name type="scientific">Callorhinchus milii</name>
    <name type="common">Ghost shark</name>
    <dbReference type="NCBI Taxonomy" id="7868"/>
    <lineage>
        <taxon>Eukaryota</taxon>
        <taxon>Metazoa</taxon>
        <taxon>Chordata</taxon>
        <taxon>Craniata</taxon>
        <taxon>Vertebrata</taxon>
        <taxon>Chondrichthyes</taxon>
        <taxon>Holocephali</taxon>
        <taxon>Chimaeriformes</taxon>
        <taxon>Callorhinchidae</taxon>
        <taxon>Callorhinchus</taxon>
    </lineage>
</organism>
<reference evidence="3" key="1">
    <citation type="journal article" date="2006" name="Science">
        <title>Ancient noncoding elements conserved in the human genome.</title>
        <authorList>
            <person name="Venkatesh B."/>
            <person name="Kirkness E.F."/>
            <person name="Loh Y.H."/>
            <person name="Halpern A.L."/>
            <person name="Lee A.P."/>
            <person name="Johnson J."/>
            <person name="Dandona N."/>
            <person name="Viswanathan L.D."/>
            <person name="Tay A."/>
            <person name="Venter J.C."/>
            <person name="Strausberg R.L."/>
            <person name="Brenner S."/>
        </authorList>
    </citation>
    <scope>NUCLEOTIDE SEQUENCE [LARGE SCALE GENOMIC DNA]</scope>
</reference>
<reference evidence="2" key="5">
    <citation type="submission" date="2025-09" db="UniProtKB">
        <authorList>
            <consortium name="Ensembl"/>
        </authorList>
    </citation>
    <scope>IDENTIFICATION</scope>
</reference>
<dbReference type="AlphaFoldDB" id="A0A4W3H0V7"/>
<reference evidence="2" key="4">
    <citation type="submission" date="2025-08" db="UniProtKB">
        <authorList>
            <consortium name="Ensembl"/>
        </authorList>
    </citation>
    <scope>IDENTIFICATION</scope>
</reference>